<reference evidence="2 3" key="1">
    <citation type="submission" date="2014-02" db="EMBL/GenBank/DDBJ databases">
        <title>Expanding our view of genomic diversity in Candidatus Accumulibacter clades.</title>
        <authorList>
            <person name="Skennerton C.T."/>
            <person name="Barr J.J."/>
            <person name="Slater F.R."/>
            <person name="Bond P.L."/>
            <person name="Tyson G.W."/>
        </authorList>
    </citation>
    <scope>NUCLEOTIDE SEQUENCE [LARGE SCALE GENOMIC DNA]</scope>
    <source>
        <strain evidence="3">BA-92</strain>
    </source>
</reference>
<dbReference type="EMBL" id="JEMX01000018">
    <property type="protein sequence ID" value="EXI81769.1"/>
    <property type="molecule type" value="Genomic_DNA"/>
</dbReference>
<keyword evidence="1" id="KW-0812">Transmembrane</keyword>
<accession>A0A011QSC8</accession>
<organism evidence="2 3">
    <name type="scientific">Candidatus Accumulibacter appositus</name>
    <dbReference type="NCBI Taxonomy" id="1454003"/>
    <lineage>
        <taxon>Bacteria</taxon>
        <taxon>Pseudomonadati</taxon>
        <taxon>Pseudomonadota</taxon>
        <taxon>Betaproteobacteria</taxon>
        <taxon>Candidatus Accumulibacter</taxon>
    </lineage>
</organism>
<evidence type="ECO:0000313" key="3">
    <source>
        <dbReference type="Proteomes" id="UP000021816"/>
    </source>
</evidence>
<feature type="transmembrane region" description="Helical" evidence="1">
    <location>
        <begin position="21"/>
        <end position="46"/>
    </location>
</feature>
<gene>
    <name evidence="2" type="ORF">AW10_00955</name>
</gene>
<protein>
    <submittedName>
        <fullName evidence="2">Uncharacterized protein</fullName>
    </submittedName>
</protein>
<comment type="caution">
    <text evidence="2">The sequence shown here is derived from an EMBL/GenBank/DDBJ whole genome shotgun (WGS) entry which is preliminary data.</text>
</comment>
<evidence type="ECO:0000313" key="2">
    <source>
        <dbReference type="EMBL" id="EXI81769.1"/>
    </source>
</evidence>
<feature type="transmembrane region" description="Helical" evidence="1">
    <location>
        <begin position="58"/>
        <end position="79"/>
    </location>
</feature>
<sequence length="86" mass="9599">MLQFLIVIAVIAMMIIYLPRLAVFAISAMWAAGVCICVWMLGPFIGLPTHRWISDAPWYFGSIFLACLVFGFFGISGILRKSGRIK</sequence>
<keyword evidence="1" id="KW-1133">Transmembrane helix</keyword>
<proteinExistence type="predicted"/>
<keyword evidence="1" id="KW-0472">Membrane</keyword>
<name>A0A011QSC8_9PROT</name>
<dbReference type="AlphaFoldDB" id="A0A011QSC8"/>
<dbReference type="Proteomes" id="UP000021816">
    <property type="component" value="Unassembled WGS sequence"/>
</dbReference>
<evidence type="ECO:0000256" key="1">
    <source>
        <dbReference type="SAM" id="Phobius"/>
    </source>
</evidence>